<keyword evidence="1" id="KW-0732">Signal</keyword>
<sequence>MVKKILSIIATLVLSLSILAGCGKANTDTTKDTKTEDTKKDETTDVVTTPSIVSKEEDFTKAITREGTWIIALLNDLTIDQDIALEGDFKNGKKDEQGNETYQRKLALYAQDANKKVTARYTLTAPKLAIKSLNARIQSGTFKGDLYVSSKNFELVDAKVEGNIYFVNEEAQSTFKMDEKSSVTGKKELKIPNS</sequence>
<proteinExistence type="predicted"/>
<dbReference type="AlphaFoldDB" id="A0A7D6W458"/>
<gene>
    <name evidence="2" type="ORF">HZF06_10965</name>
</gene>
<feature type="signal peptide" evidence="1">
    <location>
        <begin position="1"/>
        <end position="20"/>
    </location>
</feature>
<dbReference type="Proteomes" id="UP000512286">
    <property type="component" value="Chromosome"/>
</dbReference>
<accession>A0A7D6W458</accession>
<dbReference type="KEGG" id="cint:HZF06_10965"/>
<evidence type="ECO:0008006" key="4">
    <source>
        <dbReference type="Google" id="ProtNLM"/>
    </source>
</evidence>
<dbReference type="EMBL" id="CP059378">
    <property type="protein sequence ID" value="QLY82331.1"/>
    <property type="molecule type" value="Genomic_DNA"/>
</dbReference>
<evidence type="ECO:0000313" key="3">
    <source>
        <dbReference type="Proteomes" id="UP000512286"/>
    </source>
</evidence>
<name>A0A7D6W458_9CLOT</name>
<dbReference type="PROSITE" id="PS51257">
    <property type="entry name" value="PROKAR_LIPOPROTEIN"/>
    <property type="match status" value="1"/>
</dbReference>
<evidence type="ECO:0000256" key="1">
    <source>
        <dbReference type="SAM" id="SignalP"/>
    </source>
</evidence>
<protein>
    <recommendedName>
        <fullName evidence="4">Lipoprotein</fullName>
    </recommendedName>
</protein>
<evidence type="ECO:0000313" key="2">
    <source>
        <dbReference type="EMBL" id="QLY82331.1"/>
    </source>
</evidence>
<reference evidence="2 3" key="1">
    <citation type="submission" date="2020-07" db="EMBL/GenBank/DDBJ databases">
        <title>Electron transfer.</title>
        <authorList>
            <person name="Huang L."/>
            <person name="Liu X."/>
            <person name="Zhou S."/>
        </authorList>
    </citation>
    <scope>NUCLEOTIDE SEQUENCE [LARGE SCALE GENOMIC DNA]</scope>
    <source>
        <strain evidence="2 3">Lx1</strain>
    </source>
</reference>
<feature type="chain" id="PRO_5038335740" description="Lipoprotein" evidence="1">
    <location>
        <begin position="21"/>
        <end position="194"/>
    </location>
</feature>
<organism evidence="2 3">
    <name type="scientific">Clostridium intestinale</name>
    <dbReference type="NCBI Taxonomy" id="36845"/>
    <lineage>
        <taxon>Bacteria</taxon>
        <taxon>Bacillati</taxon>
        <taxon>Bacillota</taxon>
        <taxon>Clostridia</taxon>
        <taxon>Eubacteriales</taxon>
        <taxon>Clostridiaceae</taxon>
        <taxon>Clostridium</taxon>
    </lineage>
</organism>